<dbReference type="Proteomes" id="UP001187682">
    <property type="component" value="Unassembled WGS sequence"/>
</dbReference>
<feature type="transmembrane region" description="Helical" evidence="2">
    <location>
        <begin position="62"/>
        <end position="88"/>
    </location>
</feature>
<keyword evidence="2" id="KW-0472">Membrane</keyword>
<evidence type="ECO:0000256" key="1">
    <source>
        <dbReference type="SAM" id="MobiDB-lite"/>
    </source>
</evidence>
<protein>
    <recommendedName>
        <fullName evidence="5">Apple domain-containing protein</fullName>
    </recommendedName>
</protein>
<dbReference type="AlphaFoldDB" id="A0AAE8SVI5"/>
<evidence type="ECO:0000313" key="4">
    <source>
        <dbReference type="Proteomes" id="UP001187682"/>
    </source>
</evidence>
<organism evidence="3 4">
    <name type="scientific">Cephalotrichum gorgonifer</name>
    <dbReference type="NCBI Taxonomy" id="2041049"/>
    <lineage>
        <taxon>Eukaryota</taxon>
        <taxon>Fungi</taxon>
        <taxon>Dikarya</taxon>
        <taxon>Ascomycota</taxon>
        <taxon>Pezizomycotina</taxon>
        <taxon>Sordariomycetes</taxon>
        <taxon>Hypocreomycetidae</taxon>
        <taxon>Microascales</taxon>
        <taxon>Microascaceae</taxon>
        <taxon>Cephalotrichum</taxon>
    </lineage>
</organism>
<name>A0AAE8SVI5_9PEZI</name>
<accession>A0AAE8SVI5</accession>
<gene>
    <name evidence="3" type="ORF">DNG_05433</name>
</gene>
<feature type="compositionally biased region" description="Polar residues" evidence="1">
    <location>
        <begin position="1"/>
        <end position="35"/>
    </location>
</feature>
<reference evidence="3" key="1">
    <citation type="submission" date="2018-03" db="EMBL/GenBank/DDBJ databases">
        <authorList>
            <person name="Guldener U."/>
        </authorList>
    </citation>
    <scope>NUCLEOTIDE SEQUENCE</scope>
</reference>
<feature type="region of interest" description="Disordered" evidence="1">
    <location>
        <begin position="1"/>
        <end position="45"/>
    </location>
</feature>
<dbReference type="Gene3D" id="3.50.4.10">
    <property type="entry name" value="Hepatocyte Growth Factor"/>
    <property type="match status" value="1"/>
</dbReference>
<evidence type="ECO:0000256" key="2">
    <source>
        <dbReference type="SAM" id="Phobius"/>
    </source>
</evidence>
<evidence type="ECO:0000313" key="3">
    <source>
        <dbReference type="EMBL" id="SPO02758.1"/>
    </source>
</evidence>
<comment type="caution">
    <text evidence="3">The sequence shown here is derived from an EMBL/GenBank/DDBJ whole genome shotgun (WGS) entry which is preliminary data.</text>
</comment>
<evidence type="ECO:0008006" key="5">
    <source>
        <dbReference type="Google" id="ProtNLM"/>
    </source>
</evidence>
<proteinExistence type="predicted"/>
<keyword evidence="2" id="KW-1133">Transmembrane helix</keyword>
<dbReference type="EMBL" id="ONZQ02000007">
    <property type="protein sequence ID" value="SPO02758.1"/>
    <property type="molecule type" value="Genomic_DNA"/>
</dbReference>
<keyword evidence="2" id="KW-0812">Transmembrane</keyword>
<sequence length="207" mass="21050">MWGNNSGRASQAALTNSNSPGRPWGTTTPSGNSDAENGYNLAAGGNKTSARRQTICGMRRKVFFVVIFGGILIAVAAVAIGVGAGVAFQKASPSKKLSTLSTSSDISCPSANDSIVETSSDGDSSTKYFRVSCGIDYSVSDGATDLASENSTSMGRCVELCADRGECIGVTWEESGGACVLKQSVGTSADASGTILALKIAKPEKAG</sequence>
<keyword evidence="4" id="KW-1185">Reference proteome</keyword>